<dbReference type="InterPro" id="IPR050745">
    <property type="entry name" value="Multifunctional_regulatory"/>
</dbReference>
<dbReference type="Pfam" id="PF12796">
    <property type="entry name" value="Ank_2"/>
    <property type="match status" value="1"/>
</dbReference>
<name>A0A1X7T9M9_AMPQE</name>
<sequence>DNSTPLFYAVERSSEIVNILLTNGAKTDVVDKHGNTPLLLAIEKGRLRSTEVIKLLITKGQADVTAACEKYCINPELSRSEIAELLITKMPKLMSKHTHTLEMSEDSLLSSSHPEKQRMTIPSPMLVSSSWPERQWMSSRPERRRMSSRPERPRYYEAQSLLSSSHPERQRMPISSPMLVSSSQPERQWMSSRPERLRYYEAQSSIFSSPRRERYEMPTSYYDDETKAASRSWPEMHEMTTNYHDDELLTDEPEIQVTSVRETALTPSQEKDTAWPTMRSIYSQPHRATLMSTSSLQERRSSLQQSLPLPEFSTSYYDDMLAEPTKESTYRPDKSSTASVWLAGCVKPDGVEIPTIDTLIAALRGIGENAVADVLARPFIPTSEVSNRPILATPPTMHTSEEHPIQPIIVNPGVHDLGLKVDQVSKLRDIANELQDKFDYLVLAVKKSLENNSIDIEDAKMLIHGCLKRKARVVSQLLPCINILKKVNDFKSFFEFLSEYDFIGYLNYKLLKKLSKLVKDDNEINRYFVEYEKEYAKLLSAAAFQEFIPFFEKQSDLSPTAPLGLPYVSFCVEKPDSFTSAHDCLSTFDEFSWSQDIFLKQLQKKCIIITYAILPYVLDDVMRDLKDPVILKKLEDNDIRVVELPQEEEEDFEGKKEDPQIESTAAKIEPRPEATSIRKEVKSSSLGRDLIESIESHTKPEEVIGLLEAGADPNVTKYTSGNNPALIRAIEKGNTDIVELLLEKGANPNATE</sequence>
<protein>
    <submittedName>
        <fullName evidence="5">Uncharacterized protein</fullName>
    </submittedName>
</protein>
<feature type="region of interest" description="Disordered" evidence="4">
    <location>
        <begin position="646"/>
        <end position="679"/>
    </location>
</feature>
<feature type="region of interest" description="Disordered" evidence="4">
    <location>
        <begin position="132"/>
        <end position="154"/>
    </location>
</feature>
<accession>A0A1X7T9M9</accession>
<dbReference type="PROSITE" id="PS50088">
    <property type="entry name" value="ANK_REPEAT"/>
    <property type="match status" value="2"/>
</dbReference>
<dbReference type="PROSITE" id="PS50297">
    <property type="entry name" value="ANK_REP_REGION"/>
    <property type="match status" value="2"/>
</dbReference>
<feature type="compositionally biased region" description="Basic and acidic residues" evidence="4">
    <location>
        <begin position="668"/>
        <end position="679"/>
    </location>
</feature>
<organism evidence="5">
    <name type="scientific">Amphimedon queenslandica</name>
    <name type="common">Sponge</name>
    <dbReference type="NCBI Taxonomy" id="400682"/>
    <lineage>
        <taxon>Eukaryota</taxon>
        <taxon>Metazoa</taxon>
        <taxon>Porifera</taxon>
        <taxon>Demospongiae</taxon>
        <taxon>Heteroscleromorpha</taxon>
        <taxon>Haplosclerida</taxon>
        <taxon>Niphatidae</taxon>
        <taxon>Amphimedon</taxon>
    </lineage>
</organism>
<dbReference type="SMART" id="SM00248">
    <property type="entry name" value="ANK"/>
    <property type="match status" value="3"/>
</dbReference>
<dbReference type="InParanoid" id="A0A1X7T9M9"/>
<dbReference type="Gene3D" id="1.25.40.20">
    <property type="entry name" value="Ankyrin repeat-containing domain"/>
    <property type="match status" value="2"/>
</dbReference>
<evidence type="ECO:0000256" key="1">
    <source>
        <dbReference type="ARBA" id="ARBA00022737"/>
    </source>
</evidence>
<dbReference type="SUPFAM" id="SSF48403">
    <property type="entry name" value="Ankyrin repeat"/>
    <property type="match status" value="2"/>
</dbReference>
<keyword evidence="2 3" id="KW-0040">ANK repeat</keyword>
<dbReference type="AlphaFoldDB" id="A0A1X7T9M9"/>
<dbReference type="EnsemblMetazoa" id="Aqu2.1.11123_001">
    <property type="protein sequence ID" value="Aqu2.1.11123_001"/>
    <property type="gene ID" value="Aqu2.1.11123"/>
</dbReference>
<evidence type="ECO:0000256" key="4">
    <source>
        <dbReference type="SAM" id="MobiDB-lite"/>
    </source>
</evidence>
<proteinExistence type="predicted"/>
<dbReference type="OrthoDB" id="6600467at2759"/>
<dbReference type="Pfam" id="PF00023">
    <property type="entry name" value="Ank"/>
    <property type="match status" value="1"/>
</dbReference>
<reference evidence="5" key="1">
    <citation type="submission" date="2017-05" db="UniProtKB">
        <authorList>
            <consortium name="EnsemblMetazoa"/>
        </authorList>
    </citation>
    <scope>IDENTIFICATION</scope>
</reference>
<feature type="repeat" description="ANK" evidence="3">
    <location>
        <begin position="33"/>
        <end position="60"/>
    </location>
</feature>
<evidence type="ECO:0000256" key="3">
    <source>
        <dbReference type="PROSITE-ProRule" id="PRU00023"/>
    </source>
</evidence>
<dbReference type="PRINTS" id="PR01415">
    <property type="entry name" value="ANKYRIN"/>
</dbReference>
<feature type="repeat" description="ANK" evidence="3">
    <location>
        <begin position="721"/>
        <end position="752"/>
    </location>
</feature>
<feature type="compositionally biased region" description="Basic and acidic residues" evidence="4">
    <location>
        <begin position="140"/>
        <end position="154"/>
    </location>
</feature>
<evidence type="ECO:0000256" key="2">
    <source>
        <dbReference type="ARBA" id="ARBA00023043"/>
    </source>
</evidence>
<dbReference type="InterPro" id="IPR036770">
    <property type="entry name" value="Ankyrin_rpt-contain_sf"/>
</dbReference>
<evidence type="ECO:0000313" key="5">
    <source>
        <dbReference type="EnsemblMetazoa" id="Aqu2.1.11123_001"/>
    </source>
</evidence>
<dbReference type="PANTHER" id="PTHR24189">
    <property type="entry name" value="MYOTROPHIN"/>
    <property type="match status" value="1"/>
</dbReference>
<dbReference type="PANTHER" id="PTHR24189:SF50">
    <property type="entry name" value="ANKYRIN REPEAT AND SOCS BOX PROTEIN 2"/>
    <property type="match status" value="1"/>
</dbReference>
<keyword evidence="1" id="KW-0677">Repeat</keyword>
<dbReference type="InterPro" id="IPR002110">
    <property type="entry name" value="Ankyrin_rpt"/>
</dbReference>